<dbReference type="Proteomes" id="UP000195326">
    <property type="component" value="Unassembled WGS sequence"/>
</dbReference>
<evidence type="ECO:0000256" key="4">
    <source>
        <dbReference type="ARBA" id="ARBA00023316"/>
    </source>
</evidence>
<dbReference type="EMBL" id="NFKL01000007">
    <property type="protein sequence ID" value="OUP59086.1"/>
    <property type="molecule type" value="Genomic_DNA"/>
</dbReference>
<keyword evidence="3" id="KW-0378">Hydrolase</keyword>
<sequence>MNLHTCMLTENDCYKAGKPLSVRGLMLHSTGAPNTRLSRYVGPNDGLLGMNQYGNHWNQARPAGRQVCVHGFIGKLKDGTIATYQTLPWEMRGWHAGGAANSTHIGVEICEDDLTDAAYFRAVYQEAVELFAYLCKMFDLDPLQDIICHAEGYQQGIASNHGDVLYWFSKQGKTMDDFRRDVRDQMEHPKEDDTMKTYTHTDQMPDWAQDTFYRLIDAGIVKVDDKGEIAVQECSVQPMVYLDRLCGGQIEKLPEAIKVLQTSE</sequence>
<proteinExistence type="predicted"/>
<dbReference type="Gene3D" id="3.40.80.10">
    <property type="entry name" value="Peptidoglycan recognition protein-like"/>
    <property type="match status" value="1"/>
</dbReference>
<evidence type="ECO:0000256" key="2">
    <source>
        <dbReference type="ARBA" id="ARBA00011901"/>
    </source>
</evidence>
<comment type="caution">
    <text evidence="6">The sequence shown here is derived from an EMBL/GenBank/DDBJ whole genome shotgun (WGS) entry which is preliminary data.</text>
</comment>
<dbReference type="SMART" id="SM00644">
    <property type="entry name" value="Ami_2"/>
    <property type="match status" value="1"/>
</dbReference>
<evidence type="ECO:0000256" key="3">
    <source>
        <dbReference type="ARBA" id="ARBA00022801"/>
    </source>
</evidence>
<evidence type="ECO:0000259" key="5">
    <source>
        <dbReference type="SMART" id="SM00644"/>
    </source>
</evidence>
<dbReference type="PANTHER" id="PTHR30417">
    <property type="entry name" value="N-ACETYLMURAMOYL-L-ALANINE AMIDASE AMID"/>
    <property type="match status" value="1"/>
</dbReference>
<accession>A0A1Y4LR14</accession>
<dbReference type="GO" id="GO:0008745">
    <property type="term" value="F:N-acetylmuramoyl-L-alanine amidase activity"/>
    <property type="evidence" value="ECO:0007669"/>
    <property type="project" value="UniProtKB-EC"/>
</dbReference>
<dbReference type="EC" id="3.5.1.28" evidence="2"/>
<keyword evidence="4" id="KW-0961">Cell wall biogenesis/degradation</keyword>
<dbReference type="AlphaFoldDB" id="A0A1Y4LR14"/>
<dbReference type="STRING" id="501571.GCA_900143195_00987"/>
<dbReference type="SUPFAM" id="SSF55846">
    <property type="entry name" value="N-acetylmuramoyl-L-alanine amidase-like"/>
    <property type="match status" value="1"/>
</dbReference>
<dbReference type="InterPro" id="IPR036505">
    <property type="entry name" value="Amidase/PGRP_sf"/>
</dbReference>
<evidence type="ECO:0000313" key="7">
    <source>
        <dbReference type="Proteomes" id="UP000195326"/>
    </source>
</evidence>
<dbReference type="GO" id="GO:0071555">
    <property type="term" value="P:cell wall organization"/>
    <property type="evidence" value="ECO:0007669"/>
    <property type="project" value="UniProtKB-KW"/>
</dbReference>
<dbReference type="InterPro" id="IPR051206">
    <property type="entry name" value="NAMLAA_amidase_2"/>
</dbReference>
<dbReference type="InterPro" id="IPR002502">
    <property type="entry name" value="Amidase_domain"/>
</dbReference>
<name>A0A1Y4LR14_9FIRM</name>
<dbReference type="CDD" id="cd06583">
    <property type="entry name" value="PGRP"/>
    <property type="match status" value="1"/>
</dbReference>
<evidence type="ECO:0000313" key="6">
    <source>
        <dbReference type="EMBL" id="OUP59086.1"/>
    </source>
</evidence>
<reference evidence="7" key="1">
    <citation type="submission" date="2017-04" db="EMBL/GenBank/DDBJ databases">
        <title>Function of individual gut microbiota members based on whole genome sequencing of pure cultures obtained from chicken caecum.</title>
        <authorList>
            <person name="Medvecky M."/>
            <person name="Cejkova D."/>
            <person name="Polansky O."/>
            <person name="Karasova D."/>
            <person name="Kubasova T."/>
            <person name="Cizek A."/>
            <person name="Rychlik I."/>
        </authorList>
    </citation>
    <scope>NUCLEOTIDE SEQUENCE [LARGE SCALE GENOMIC DNA]</scope>
    <source>
        <strain evidence="7">An179</strain>
    </source>
</reference>
<comment type="catalytic activity">
    <reaction evidence="1">
        <text>Hydrolyzes the link between N-acetylmuramoyl residues and L-amino acid residues in certain cell-wall glycopeptides.</text>
        <dbReference type="EC" id="3.5.1.28"/>
    </reaction>
</comment>
<dbReference type="RefSeq" id="WP_087414774.1">
    <property type="nucleotide sequence ID" value="NZ_NFKL01000007.1"/>
</dbReference>
<organism evidence="6 7">
    <name type="scientific">Butyricicoccus pullicaecorum</name>
    <dbReference type="NCBI Taxonomy" id="501571"/>
    <lineage>
        <taxon>Bacteria</taxon>
        <taxon>Bacillati</taxon>
        <taxon>Bacillota</taxon>
        <taxon>Clostridia</taxon>
        <taxon>Eubacteriales</taxon>
        <taxon>Butyricicoccaceae</taxon>
        <taxon>Butyricicoccus</taxon>
    </lineage>
</organism>
<gene>
    <name evidence="6" type="ORF">B5F15_06375</name>
</gene>
<dbReference type="PANTHER" id="PTHR30417:SF1">
    <property type="entry name" value="N-ACETYLMURAMOYL-L-ALANINE AMIDASE AMID"/>
    <property type="match status" value="1"/>
</dbReference>
<dbReference type="GO" id="GO:0009254">
    <property type="term" value="P:peptidoglycan turnover"/>
    <property type="evidence" value="ECO:0007669"/>
    <property type="project" value="TreeGrafter"/>
</dbReference>
<dbReference type="Pfam" id="PF01510">
    <property type="entry name" value="Amidase_2"/>
    <property type="match status" value="1"/>
</dbReference>
<protein>
    <recommendedName>
        <fullName evidence="2">N-acetylmuramoyl-L-alanine amidase</fullName>
        <ecNumber evidence="2">3.5.1.28</ecNumber>
    </recommendedName>
</protein>
<dbReference type="GO" id="GO:0009253">
    <property type="term" value="P:peptidoglycan catabolic process"/>
    <property type="evidence" value="ECO:0007669"/>
    <property type="project" value="InterPro"/>
</dbReference>
<feature type="domain" description="N-acetylmuramoyl-L-alanine amidase" evidence="5">
    <location>
        <begin position="12"/>
        <end position="172"/>
    </location>
</feature>
<evidence type="ECO:0000256" key="1">
    <source>
        <dbReference type="ARBA" id="ARBA00001561"/>
    </source>
</evidence>